<dbReference type="PANTHER" id="PTHR37042:SF4">
    <property type="entry name" value="OUTER MEMBRANE PROTEIN RV1973"/>
    <property type="match status" value="1"/>
</dbReference>
<evidence type="ECO:0000256" key="2">
    <source>
        <dbReference type="ARBA" id="ARBA00023136"/>
    </source>
</evidence>
<dbReference type="OrthoDB" id="4761631at2"/>
<dbReference type="Proteomes" id="UP000091846">
    <property type="component" value="Unassembled WGS sequence"/>
</dbReference>
<evidence type="ECO:0000313" key="4">
    <source>
        <dbReference type="EMBL" id="OBI41871.1"/>
    </source>
</evidence>
<feature type="transmembrane region" description="Helical" evidence="3">
    <location>
        <begin position="34"/>
        <end position="56"/>
    </location>
</feature>
<evidence type="ECO:0000313" key="5">
    <source>
        <dbReference type="Proteomes" id="UP000091846"/>
    </source>
</evidence>
<reference evidence="4 5" key="1">
    <citation type="submission" date="2016-06" db="EMBL/GenBank/DDBJ databases">
        <authorList>
            <person name="Kjaerup R.B."/>
            <person name="Dalgaard T.S."/>
            <person name="Juul-Madsen H.R."/>
        </authorList>
    </citation>
    <scope>NUCLEOTIDE SEQUENCE [LARGE SCALE GENOMIC DNA]</scope>
    <source>
        <strain evidence="4 5">E1334</strain>
    </source>
</reference>
<keyword evidence="2 3" id="KW-0472">Membrane</keyword>
<name>A0A1A2YY72_9MYCO</name>
<keyword evidence="3" id="KW-0812">Transmembrane</keyword>
<dbReference type="RefSeq" id="WP_065028879.1">
    <property type="nucleotide sequence ID" value="NZ_LZKI01000077.1"/>
</dbReference>
<feature type="transmembrane region" description="Helical" evidence="3">
    <location>
        <begin position="77"/>
        <end position="96"/>
    </location>
</feature>
<evidence type="ECO:0000256" key="1">
    <source>
        <dbReference type="ARBA" id="ARBA00004370"/>
    </source>
</evidence>
<keyword evidence="3" id="KW-1133">Transmembrane helix</keyword>
<organism evidence="4 5">
    <name type="scientific">Mycobacterium colombiense</name>
    <dbReference type="NCBI Taxonomy" id="339268"/>
    <lineage>
        <taxon>Bacteria</taxon>
        <taxon>Bacillati</taxon>
        <taxon>Actinomycetota</taxon>
        <taxon>Actinomycetes</taxon>
        <taxon>Mycobacteriales</taxon>
        <taxon>Mycobacteriaceae</taxon>
        <taxon>Mycobacterium</taxon>
        <taxon>Mycobacterium avium complex (MAC)</taxon>
    </lineage>
</organism>
<dbReference type="AlphaFoldDB" id="A0A1A2YY72"/>
<evidence type="ECO:0008006" key="6">
    <source>
        <dbReference type="Google" id="ProtNLM"/>
    </source>
</evidence>
<proteinExistence type="predicted"/>
<accession>A0A1A2YY72</accession>
<comment type="caution">
    <text evidence="4">The sequence shown here is derived from an EMBL/GenBank/DDBJ whole genome shotgun (WGS) entry which is preliminary data.</text>
</comment>
<evidence type="ECO:0000256" key="3">
    <source>
        <dbReference type="SAM" id="Phobius"/>
    </source>
</evidence>
<gene>
    <name evidence="4" type="ORF">A5708_23150</name>
</gene>
<dbReference type="GO" id="GO:0016020">
    <property type="term" value="C:membrane"/>
    <property type="evidence" value="ECO:0007669"/>
    <property type="project" value="UniProtKB-SubCell"/>
</dbReference>
<dbReference type="EMBL" id="LZKI01000077">
    <property type="protein sequence ID" value="OBI41871.1"/>
    <property type="molecule type" value="Genomic_DNA"/>
</dbReference>
<protein>
    <recommendedName>
        <fullName evidence="6">Transmembrane protein</fullName>
    </recommendedName>
</protein>
<comment type="subcellular location">
    <subcellularLocation>
        <location evidence="1">Membrane</location>
    </subcellularLocation>
</comment>
<feature type="transmembrane region" description="Helical" evidence="3">
    <location>
        <begin position="7"/>
        <end position="28"/>
    </location>
</feature>
<dbReference type="PANTHER" id="PTHR37042">
    <property type="entry name" value="OUTER MEMBRANE PROTEIN RV1973"/>
    <property type="match status" value="1"/>
</dbReference>
<sequence length="229" mass="24070">MRNIWRLFAFDILAPLAAIAALLAIGLVLGWPLWWVSACSVLILLIVEGVAINFWLLRRDSVSVGTDDDAPGLRLAVVLLCTAALAAAVATGYTHWTRADNDFTNDSRQVVATATGMAEAMASFSPTAPTGSIDRATAMIVPEHAAAFKEQYSKSSAELAQHNVTAQATTVSAGVEALGPSAASVAVILRVTQNTPGQPPSQAAPALRVTLTKRGSDWLVADVLPVREP</sequence>